<comment type="caution">
    <text evidence="1">The sequence shown here is derived from an EMBL/GenBank/DDBJ whole genome shotgun (WGS) entry which is preliminary data.</text>
</comment>
<gene>
    <name evidence="1" type="ORF">GGQ64_004886</name>
</gene>
<name>A0A7W6DBK2_9HYPH</name>
<sequence>MTDITSPRHPLTADRLTECEEAVETALQDLVWRAVKAGWDEVEVCTAIATLADHHILAVIENHKTARALKHTRKMRRRNH</sequence>
<evidence type="ECO:0000313" key="1">
    <source>
        <dbReference type="EMBL" id="MBB3979642.1"/>
    </source>
</evidence>
<protein>
    <submittedName>
        <fullName evidence="1">Uncharacterized protein</fullName>
    </submittedName>
</protein>
<dbReference type="EMBL" id="JACIEE010000012">
    <property type="protein sequence ID" value="MBB3979642.1"/>
    <property type="molecule type" value="Genomic_DNA"/>
</dbReference>
<accession>A0A7W6DBK2</accession>
<dbReference type="RefSeq" id="WP_183807863.1">
    <property type="nucleotide sequence ID" value="NZ_JACIEE010000012.1"/>
</dbReference>
<evidence type="ECO:0000313" key="2">
    <source>
        <dbReference type="Proteomes" id="UP000574761"/>
    </source>
</evidence>
<proteinExistence type="predicted"/>
<dbReference type="Proteomes" id="UP000574761">
    <property type="component" value="Unassembled WGS sequence"/>
</dbReference>
<reference evidence="1 2" key="1">
    <citation type="submission" date="2020-08" db="EMBL/GenBank/DDBJ databases">
        <title>Genomic Encyclopedia of Type Strains, Phase IV (KMG-IV): sequencing the most valuable type-strain genomes for metagenomic binning, comparative biology and taxonomic classification.</title>
        <authorList>
            <person name="Goeker M."/>
        </authorList>
    </citation>
    <scope>NUCLEOTIDE SEQUENCE [LARGE SCALE GENOMIC DNA]</scope>
    <source>
        <strain evidence="1 2">DSM 100211</strain>
    </source>
</reference>
<keyword evidence="2" id="KW-1185">Reference proteome</keyword>
<organism evidence="1 2">
    <name type="scientific">Mycoplana azooxidifex</name>
    <dbReference type="NCBI Taxonomy" id="1636188"/>
    <lineage>
        <taxon>Bacteria</taxon>
        <taxon>Pseudomonadati</taxon>
        <taxon>Pseudomonadota</taxon>
        <taxon>Alphaproteobacteria</taxon>
        <taxon>Hyphomicrobiales</taxon>
        <taxon>Rhizobiaceae</taxon>
        <taxon>Mycoplana</taxon>
    </lineage>
</organism>
<dbReference type="AlphaFoldDB" id="A0A7W6DBK2"/>